<dbReference type="GO" id="GO:0003677">
    <property type="term" value="F:DNA binding"/>
    <property type="evidence" value="ECO:0007669"/>
    <property type="project" value="InterPro"/>
</dbReference>
<proteinExistence type="inferred from homology"/>
<dbReference type="Pfam" id="PF02452">
    <property type="entry name" value="PemK_toxin"/>
    <property type="match status" value="1"/>
</dbReference>
<organism evidence="3 4">
    <name type="scientific">Congzhengia minquanensis</name>
    <dbReference type="NCBI Taxonomy" id="2763657"/>
    <lineage>
        <taxon>Bacteria</taxon>
        <taxon>Bacillati</taxon>
        <taxon>Bacillota</taxon>
        <taxon>Clostridia</taxon>
        <taxon>Eubacteriales</taxon>
        <taxon>Oscillospiraceae</taxon>
        <taxon>Congzhengia</taxon>
    </lineage>
</organism>
<dbReference type="Gene3D" id="2.30.30.110">
    <property type="match status" value="1"/>
</dbReference>
<dbReference type="EMBL" id="JACRSU010000001">
    <property type="protein sequence ID" value="MBC8539976.1"/>
    <property type="molecule type" value="Genomic_DNA"/>
</dbReference>
<dbReference type="SUPFAM" id="SSF50118">
    <property type="entry name" value="Cell growth inhibitor/plasmid maintenance toxic component"/>
    <property type="match status" value="1"/>
</dbReference>
<dbReference type="GO" id="GO:0006402">
    <property type="term" value="P:mRNA catabolic process"/>
    <property type="evidence" value="ECO:0007669"/>
    <property type="project" value="TreeGrafter"/>
</dbReference>
<accession>A0A926HYN3</accession>
<dbReference type="PANTHER" id="PTHR33988:SF2">
    <property type="entry name" value="ENDORIBONUCLEASE MAZF"/>
    <property type="match status" value="1"/>
</dbReference>
<name>A0A926HYN3_9FIRM</name>
<dbReference type="InterPro" id="IPR003477">
    <property type="entry name" value="PemK-like"/>
</dbReference>
<keyword evidence="2" id="KW-1277">Toxin-antitoxin system</keyword>
<evidence type="ECO:0000313" key="3">
    <source>
        <dbReference type="EMBL" id="MBC8539976.1"/>
    </source>
</evidence>
<protein>
    <submittedName>
        <fullName evidence="3">Type II toxin-antitoxin system PemK/MazF family toxin</fullName>
    </submittedName>
</protein>
<dbReference type="AlphaFoldDB" id="A0A926HYN3"/>
<keyword evidence="4" id="KW-1185">Reference proteome</keyword>
<dbReference type="PANTHER" id="PTHR33988">
    <property type="entry name" value="ENDORIBONUCLEASE MAZF-RELATED"/>
    <property type="match status" value="1"/>
</dbReference>
<comment type="similarity">
    <text evidence="1">Belongs to the PemK/MazF family.</text>
</comment>
<dbReference type="InterPro" id="IPR011067">
    <property type="entry name" value="Plasmid_toxin/cell-grow_inhib"/>
</dbReference>
<comment type="caution">
    <text evidence="3">The sequence shown here is derived from an EMBL/GenBank/DDBJ whole genome shotgun (WGS) entry which is preliminary data.</text>
</comment>
<dbReference type="GO" id="GO:0016075">
    <property type="term" value="P:rRNA catabolic process"/>
    <property type="evidence" value="ECO:0007669"/>
    <property type="project" value="TreeGrafter"/>
</dbReference>
<evidence type="ECO:0000256" key="2">
    <source>
        <dbReference type="ARBA" id="ARBA00022649"/>
    </source>
</evidence>
<dbReference type="GO" id="GO:0004521">
    <property type="term" value="F:RNA endonuclease activity"/>
    <property type="evidence" value="ECO:0007669"/>
    <property type="project" value="TreeGrafter"/>
</dbReference>
<gene>
    <name evidence="3" type="ORF">H8698_03165</name>
</gene>
<reference evidence="3" key="1">
    <citation type="submission" date="2020-08" db="EMBL/GenBank/DDBJ databases">
        <title>Genome public.</title>
        <authorList>
            <person name="Liu C."/>
            <person name="Sun Q."/>
        </authorList>
    </citation>
    <scope>NUCLEOTIDE SEQUENCE</scope>
    <source>
        <strain evidence="3">H8</strain>
    </source>
</reference>
<evidence type="ECO:0000313" key="4">
    <source>
        <dbReference type="Proteomes" id="UP000611762"/>
    </source>
</evidence>
<dbReference type="RefSeq" id="WP_249311138.1">
    <property type="nucleotide sequence ID" value="NZ_JACRSU010000001.1"/>
</dbReference>
<dbReference type="Proteomes" id="UP000611762">
    <property type="component" value="Unassembled WGS sequence"/>
</dbReference>
<sequence length="114" mass="12677">MNQIRTGDIFLVDFKADTSSNIIRGFRPAIVVKTSNNSPLIHLVPLSTSVRKKLNCFHIKITGYGLDKPSIALIEQICPMDKSKLGKKIGSISKKSELQHILNSVKHFFELDAA</sequence>
<evidence type="ECO:0000256" key="1">
    <source>
        <dbReference type="ARBA" id="ARBA00007521"/>
    </source>
</evidence>